<keyword evidence="1" id="KW-0732">Signal</keyword>
<protein>
    <submittedName>
        <fullName evidence="2">Oidioi.mRNA.OKI2018_I69.chr1.g344.t1.cds</fullName>
    </submittedName>
</protein>
<keyword evidence="3" id="KW-1185">Reference proteome</keyword>
<accession>A0ABN7SK17</accession>
<organism evidence="2 3">
    <name type="scientific">Oikopleura dioica</name>
    <name type="common">Tunicate</name>
    <dbReference type="NCBI Taxonomy" id="34765"/>
    <lineage>
        <taxon>Eukaryota</taxon>
        <taxon>Metazoa</taxon>
        <taxon>Chordata</taxon>
        <taxon>Tunicata</taxon>
        <taxon>Appendicularia</taxon>
        <taxon>Copelata</taxon>
        <taxon>Oikopleuridae</taxon>
        <taxon>Oikopleura</taxon>
    </lineage>
</organism>
<gene>
    <name evidence="2" type="ORF">OKIOD_LOCUS9109</name>
</gene>
<feature type="signal peptide" evidence="1">
    <location>
        <begin position="1"/>
        <end position="21"/>
    </location>
</feature>
<evidence type="ECO:0000313" key="3">
    <source>
        <dbReference type="Proteomes" id="UP001158576"/>
    </source>
</evidence>
<evidence type="ECO:0000256" key="1">
    <source>
        <dbReference type="SAM" id="SignalP"/>
    </source>
</evidence>
<feature type="chain" id="PRO_5046215703" evidence="1">
    <location>
        <begin position="22"/>
        <end position="89"/>
    </location>
</feature>
<proteinExistence type="predicted"/>
<reference evidence="2 3" key="1">
    <citation type="submission" date="2021-04" db="EMBL/GenBank/DDBJ databases">
        <authorList>
            <person name="Bliznina A."/>
        </authorList>
    </citation>
    <scope>NUCLEOTIDE SEQUENCE [LARGE SCALE GENOMIC DNA]</scope>
</reference>
<evidence type="ECO:0000313" key="2">
    <source>
        <dbReference type="EMBL" id="CAG5102531.1"/>
    </source>
</evidence>
<sequence length="89" mass="9728">MRRILKAAIFIAIFNQISVDALKSNGIGSDCQCRCKLHEDSREPCPNGKGFQIFFSVEAISSGSDCQCTCEDPPVKTECLPDDSATIKK</sequence>
<dbReference type="Proteomes" id="UP001158576">
    <property type="component" value="Chromosome 1"/>
</dbReference>
<dbReference type="EMBL" id="OU015566">
    <property type="protein sequence ID" value="CAG5102531.1"/>
    <property type="molecule type" value="Genomic_DNA"/>
</dbReference>
<name>A0ABN7SK17_OIKDI</name>